<keyword evidence="2" id="KW-1185">Reference proteome</keyword>
<dbReference type="PANTHER" id="PTHR34676:SF27">
    <property type="entry name" value="ASPARTYL-TRNA SYNTHETASE"/>
    <property type="match status" value="1"/>
</dbReference>
<gene>
    <name evidence="1" type="ORF">CR513_27510</name>
</gene>
<comment type="caution">
    <text evidence="1">The sequence shown here is derived from an EMBL/GenBank/DDBJ whole genome shotgun (WGS) entry which is preliminary data.</text>
</comment>
<protein>
    <submittedName>
        <fullName evidence="1">Uncharacterized protein</fullName>
    </submittedName>
</protein>
<dbReference type="PANTHER" id="PTHR34676">
    <property type="entry name" value="DUF4219 DOMAIN-CONTAINING PROTEIN-RELATED"/>
    <property type="match status" value="1"/>
</dbReference>
<dbReference type="OrthoDB" id="1747372at2759"/>
<name>A0A371GJC0_MUCPR</name>
<reference evidence="1" key="1">
    <citation type="submission" date="2018-05" db="EMBL/GenBank/DDBJ databases">
        <title>Draft genome of Mucuna pruriens seed.</title>
        <authorList>
            <person name="Nnadi N.E."/>
            <person name="Vos R."/>
            <person name="Hasami M.H."/>
            <person name="Devisetty U.K."/>
            <person name="Aguiy J.C."/>
        </authorList>
    </citation>
    <scope>NUCLEOTIDE SEQUENCE [LARGE SCALE GENOMIC DNA]</scope>
    <source>
        <strain evidence="1">JCA_2017</strain>
    </source>
</reference>
<organism evidence="1 2">
    <name type="scientific">Mucuna pruriens</name>
    <name type="common">Velvet bean</name>
    <name type="synonym">Dolichos pruriens</name>
    <dbReference type="NCBI Taxonomy" id="157652"/>
    <lineage>
        <taxon>Eukaryota</taxon>
        <taxon>Viridiplantae</taxon>
        <taxon>Streptophyta</taxon>
        <taxon>Embryophyta</taxon>
        <taxon>Tracheophyta</taxon>
        <taxon>Spermatophyta</taxon>
        <taxon>Magnoliopsida</taxon>
        <taxon>eudicotyledons</taxon>
        <taxon>Gunneridae</taxon>
        <taxon>Pentapetalae</taxon>
        <taxon>rosids</taxon>
        <taxon>fabids</taxon>
        <taxon>Fabales</taxon>
        <taxon>Fabaceae</taxon>
        <taxon>Papilionoideae</taxon>
        <taxon>50 kb inversion clade</taxon>
        <taxon>NPAAA clade</taxon>
        <taxon>indigoferoid/millettioid clade</taxon>
        <taxon>Phaseoleae</taxon>
        <taxon>Mucuna</taxon>
    </lineage>
</organism>
<dbReference type="EMBL" id="QJKJ01005351">
    <property type="protein sequence ID" value="RDX90610.1"/>
    <property type="molecule type" value="Genomic_DNA"/>
</dbReference>
<dbReference type="AlphaFoldDB" id="A0A371GJC0"/>
<dbReference type="STRING" id="157652.A0A371GJC0"/>
<sequence length="90" mass="10435">MCDTLALAYEGTSQVKDSMISLLVHQYEFFKIEDHEIIDKMFGRFQTIINNLRSLVFLDSADHNAILRASKDLKKLPIEELLGTLSRFMR</sequence>
<proteinExistence type="predicted"/>
<evidence type="ECO:0000313" key="1">
    <source>
        <dbReference type="EMBL" id="RDX90610.1"/>
    </source>
</evidence>
<accession>A0A371GJC0</accession>
<feature type="non-terminal residue" evidence="1">
    <location>
        <position position="1"/>
    </location>
</feature>
<dbReference type="Proteomes" id="UP000257109">
    <property type="component" value="Unassembled WGS sequence"/>
</dbReference>
<evidence type="ECO:0000313" key="2">
    <source>
        <dbReference type="Proteomes" id="UP000257109"/>
    </source>
</evidence>